<accession>A0AAN7UWD1</accession>
<reference evidence="1 2" key="1">
    <citation type="submission" date="2023-10" db="EMBL/GenBank/DDBJ databases">
        <title>Draft genome sequence of Xylaria bambusicola isolate GMP-LS, the root and basal stem rot pathogen of sugarcane in Indonesia.</title>
        <authorList>
            <person name="Selvaraj P."/>
            <person name="Muralishankar V."/>
            <person name="Muruganantham S."/>
            <person name="Sp S."/>
            <person name="Haryani S."/>
            <person name="Lau K.J.X."/>
            <person name="Naqvi N.I."/>
        </authorList>
    </citation>
    <scope>NUCLEOTIDE SEQUENCE [LARGE SCALE GENOMIC DNA]</scope>
    <source>
        <strain evidence="1">GMP-LS</strain>
    </source>
</reference>
<dbReference type="EMBL" id="JAWHQM010000024">
    <property type="protein sequence ID" value="KAK5632324.1"/>
    <property type="molecule type" value="Genomic_DNA"/>
</dbReference>
<dbReference type="PANTHER" id="PTHR38488">
    <property type="entry name" value="OXIDOREDUCTASE 9.5 KDA SUBUNIT, PUTATIVE (AFU_ORTHOLOGUE AFUA_5G08980)-RELATED"/>
    <property type="match status" value="1"/>
</dbReference>
<protein>
    <recommendedName>
        <fullName evidence="3">NADH-ubiquinone oxidoreductase 9.5 kDa subunit</fullName>
    </recommendedName>
</protein>
<keyword evidence="2" id="KW-1185">Reference proteome</keyword>
<evidence type="ECO:0008006" key="3">
    <source>
        <dbReference type="Google" id="ProtNLM"/>
    </source>
</evidence>
<comment type="caution">
    <text evidence="1">The sequence shown here is derived from an EMBL/GenBank/DDBJ whole genome shotgun (WGS) entry which is preliminary data.</text>
</comment>
<dbReference type="CDD" id="cd22903">
    <property type="entry name" value="NI9M"/>
    <property type="match status" value="1"/>
</dbReference>
<proteinExistence type="predicted"/>
<name>A0AAN7UWD1_9PEZI</name>
<organism evidence="1 2">
    <name type="scientific">Xylaria bambusicola</name>
    <dbReference type="NCBI Taxonomy" id="326684"/>
    <lineage>
        <taxon>Eukaryota</taxon>
        <taxon>Fungi</taxon>
        <taxon>Dikarya</taxon>
        <taxon>Ascomycota</taxon>
        <taxon>Pezizomycotina</taxon>
        <taxon>Sordariomycetes</taxon>
        <taxon>Xylariomycetidae</taxon>
        <taxon>Xylariales</taxon>
        <taxon>Xylariaceae</taxon>
        <taxon>Xylaria</taxon>
    </lineage>
</organism>
<sequence length="79" mass="9099">MPPVNPTPRFWAGPLRYLRWSAREKPSYFWSCVIGASGPVILLTVPPTLKRLGWERSAPIPMTYPGSRTPLYTFRICYE</sequence>
<dbReference type="Proteomes" id="UP001305414">
    <property type="component" value="Unassembled WGS sequence"/>
</dbReference>
<evidence type="ECO:0000313" key="1">
    <source>
        <dbReference type="EMBL" id="KAK5632324.1"/>
    </source>
</evidence>
<dbReference type="PANTHER" id="PTHR38488:SF1">
    <property type="entry name" value="OXIDOREDUCTASE 9.5 KDA SUBUNIT, PUTATIVE (AFU_ORTHOLOGUE AFUA_5G08980)-RELATED"/>
    <property type="match status" value="1"/>
</dbReference>
<gene>
    <name evidence="1" type="ORF">RRF57_008038</name>
</gene>
<dbReference type="AlphaFoldDB" id="A0AAN7UWD1"/>
<evidence type="ECO:0000313" key="2">
    <source>
        <dbReference type="Proteomes" id="UP001305414"/>
    </source>
</evidence>
<dbReference type="InterPro" id="IPR039961">
    <property type="entry name" value="Nuo9.5"/>
</dbReference>